<comment type="caution">
    <text evidence="4">The sequence shown here is derived from an EMBL/GenBank/DDBJ whole genome shotgun (WGS) entry which is preliminary data.</text>
</comment>
<keyword evidence="5" id="KW-1185">Reference proteome</keyword>
<proteinExistence type="predicted"/>
<dbReference type="OrthoDB" id="306540at2"/>
<evidence type="ECO:0000313" key="5">
    <source>
        <dbReference type="Proteomes" id="UP000265768"/>
    </source>
</evidence>
<dbReference type="SUPFAM" id="SSF55874">
    <property type="entry name" value="ATPase domain of HSP90 chaperone/DNA topoisomerase II/histidine kinase"/>
    <property type="match status" value="1"/>
</dbReference>
<evidence type="ECO:0000313" key="4">
    <source>
        <dbReference type="EMBL" id="RJL24778.1"/>
    </source>
</evidence>
<dbReference type="GO" id="GO:0004674">
    <property type="term" value="F:protein serine/threonine kinase activity"/>
    <property type="evidence" value="ECO:0007669"/>
    <property type="project" value="UniProtKB-KW"/>
</dbReference>
<sequence>MSSGSCASSCGNPDAAAVPRDHRFGPSVFGNGADLGGTRAGDRRAGGGGTSRRRIECGGERAMSRRMAEMEIRLALSLPRDASSVPLTRQVLDSALEALGVTGETRGDVRLVLTEACANVVQHAGAGDQYEVTVAVREGCCAMEVMDQGRGFDESALEREIPEGEVPEHGRGLSIIKALSENVKLSSYRKNGSKVHFEVPLKWKEDAPGRRLATGSRSG</sequence>
<name>A0A3A4ATN0_9ACTN</name>
<dbReference type="CDD" id="cd16936">
    <property type="entry name" value="HATPase_RsbW-like"/>
    <property type="match status" value="1"/>
</dbReference>
<keyword evidence="4" id="KW-0067">ATP-binding</keyword>
<evidence type="ECO:0000256" key="2">
    <source>
        <dbReference type="SAM" id="MobiDB-lite"/>
    </source>
</evidence>
<keyword evidence="4" id="KW-0547">Nucleotide-binding</keyword>
<feature type="domain" description="Histidine kinase/HSP90-like ATPase" evidence="3">
    <location>
        <begin position="104"/>
        <end position="203"/>
    </location>
</feature>
<accession>A0A3A4ATN0</accession>
<keyword evidence="1" id="KW-0723">Serine/threonine-protein kinase</keyword>
<dbReference type="InterPro" id="IPR036890">
    <property type="entry name" value="HATPase_C_sf"/>
</dbReference>
<keyword evidence="1" id="KW-0418">Kinase</keyword>
<feature type="compositionally biased region" description="Polar residues" evidence="2">
    <location>
        <begin position="1"/>
        <end position="11"/>
    </location>
</feature>
<gene>
    <name evidence="4" type="ORF">D5H75_28760</name>
</gene>
<dbReference type="InterPro" id="IPR003594">
    <property type="entry name" value="HATPase_dom"/>
</dbReference>
<feature type="region of interest" description="Disordered" evidence="2">
    <location>
        <begin position="1"/>
        <end position="54"/>
    </location>
</feature>
<dbReference type="Gene3D" id="3.30.565.10">
    <property type="entry name" value="Histidine kinase-like ATPase, C-terminal domain"/>
    <property type="match status" value="1"/>
</dbReference>
<evidence type="ECO:0000256" key="1">
    <source>
        <dbReference type="ARBA" id="ARBA00022527"/>
    </source>
</evidence>
<dbReference type="Proteomes" id="UP000265768">
    <property type="component" value="Unassembled WGS sequence"/>
</dbReference>
<keyword evidence="1" id="KW-0808">Transferase</keyword>
<dbReference type="AlphaFoldDB" id="A0A3A4ATN0"/>
<dbReference type="InterPro" id="IPR050267">
    <property type="entry name" value="Anti-sigma-factor_SerPK"/>
</dbReference>
<dbReference type="PANTHER" id="PTHR35526:SF3">
    <property type="entry name" value="ANTI-SIGMA-F FACTOR RSBW"/>
    <property type="match status" value="1"/>
</dbReference>
<organism evidence="4 5">
    <name type="scientific">Bailinhaonella thermotolerans</name>
    <dbReference type="NCBI Taxonomy" id="1070861"/>
    <lineage>
        <taxon>Bacteria</taxon>
        <taxon>Bacillati</taxon>
        <taxon>Actinomycetota</taxon>
        <taxon>Actinomycetes</taxon>
        <taxon>Streptosporangiales</taxon>
        <taxon>Streptosporangiaceae</taxon>
        <taxon>Bailinhaonella</taxon>
    </lineage>
</organism>
<protein>
    <submittedName>
        <fullName evidence="4">ATP-binding protein</fullName>
    </submittedName>
</protein>
<dbReference type="GO" id="GO:0005524">
    <property type="term" value="F:ATP binding"/>
    <property type="evidence" value="ECO:0007669"/>
    <property type="project" value="UniProtKB-KW"/>
</dbReference>
<dbReference type="SMART" id="SM00387">
    <property type="entry name" value="HATPase_c"/>
    <property type="match status" value="1"/>
</dbReference>
<evidence type="ECO:0000259" key="3">
    <source>
        <dbReference type="SMART" id="SM00387"/>
    </source>
</evidence>
<dbReference type="EMBL" id="QZEY01000014">
    <property type="protein sequence ID" value="RJL24778.1"/>
    <property type="molecule type" value="Genomic_DNA"/>
</dbReference>
<dbReference type="PANTHER" id="PTHR35526">
    <property type="entry name" value="ANTI-SIGMA-F FACTOR RSBW-RELATED"/>
    <property type="match status" value="1"/>
</dbReference>
<dbReference type="Pfam" id="PF13581">
    <property type="entry name" value="HATPase_c_2"/>
    <property type="match status" value="1"/>
</dbReference>
<reference evidence="4 5" key="1">
    <citation type="submission" date="2018-09" db="EMBL/GenBank/DDBJ databases">
        <title>YIM 75507 draft genome.</title>
        <authorList>
            <person name="Tang S."/>
            <person name="Feng Y."/>
        </authorList>
    </citation>
    <scope>NUCLEOTIDE SEQUENCE [LARGE SCALE GENOMIC DNA]</scope>
    <source>
        <strain evidence="4 5">YIM 75507</strain>
    </source>
</reference>